<protein>
    <submittedName>
        <fullName evidence="4">DNA-protecting protein DprA</fullName>
    </submittedName>
</protein>
<accession>A0A4U1B780</accession>
<organism evidence="4 5">
    <name type="scientific">Thalassotalea mangrovi</name>
    <dbReference type="NCBI Taxonomy" id="2572245"/>
    <lineage>
        <taxon>Bacteria</taxon>
        <taxon>Pseudomonadati</taxon>
        <taxon>Pseudomonadota</taxon>
        <taxon>Gammaproteobacteria</taxon>
        <taxon>Alteromonadales</taxon>
        <taxon>Colwelliaceae</taxon>
        <taxon>Thalassotalea</taxon>
    </lineage>
</organism>
<evidence type="ECO:0000259" key="2">
    <source>
        <dbReference type="Pfam" id="PF02481"/>
    </source>
</evidence>
<dbReference type="InterPro" id="IPR036388">
    <property type="entry name" value="WH-like_DNA-bd_sf"/>
</dbReference>
<gene>
    <name evidence="4" type="primary">dprA</name>
    <name evidence="4" type="ORF">E8M12_05065</name>
</gene>
<dbReference type="Pfam" id="PF17782">
    <property type="entry name" value="WHD_DprA"/>
    <property type="match status" value="1"/>
</dbReference>
<dbReference type="InterPro" id="IPR057666">
    <property type="entry name" value="DrpA_SLOG"/>
</dbReference>
<reference evidence="4 5" key="1">
    <citation type="submission" date="2019-04" db="EMBL/GenBank/DDBJ databases">
        <title>Thalassotalea guangxiensis sp. nov., isolated from sediment of the coastal wetland.</title>
        <authorList>
            <person name="Zheng S."/>
            <person name="Zhang D."/>
        </authorList>
    </citation>
    <scope>NUCLEOTIDE SEQUENCE [LARGE SCALE GENOMIC DNA]</scope>
    <source>
        <strain evidence="4 5">ZS-4</strain>
    </source>
</reference>
<feature type="domain" description="Smf/DprA SLOG" evidence="2">
    <location>
        <begin position="77"/>
        <end position="286"/>
    </location>
</feature>
<dbReference type="Gene3D" id="3.40.50.450">
    <property type="match status" value="1"/>
</dbReference>
<dbReference type="GO" id="GO:0009294">
    <property type="term" value="P:DNA-mediated transformation"/>
    <property type="evidence" value="ECO:0007669"/>
    <property type="project" value="InterPro"/>
</dbReference>
<evidence type="ECO:0000313" key="5">
    <source>
        <dbReference type="Proteomes" id="UP000307999"/>
    </source>
</evidence>
<evidence type="ECO:0000256" key="1">
    <source>
        <dbReference type="ARBA" id="ARBA00006525"/>
    </source>
</evidence>
<dbReference type="OrthoDB" id="9785707at2"/>
<dbReference type="SUPFAM" id="SSF102405">
    <property type="entry name" value="MCP/YpsA-like"/>
    <property type="match status" value="1"/>
</dbReference>
<dbReference type="EMBL" id="SWDB01000009">
    <property type="protein sequence ID" value="TKB46428.1"/>
    <property type="molecule type" value="Genomic_DNA"/>
</dbReference>
<dbReference type="Pfam" id="PF02481">
    <property type="entry name" value="DNA_processg_A"/>
    <property type="match status" value="1"/>
</dbReference>
<dbReference type="PANTHER" id="PTHR43022">
    <property type="entry name" value="PROTEIN SMF"/>
    <property type="match status" value="1"/>
</dbReference>
<comment type="caution">
    <text evidence="4">The sequence shown here is derived from an EMBL/GenBank/DDBJ whole genome shotgun (WGS) entry which is preliminary data.</text>
</comment>
<evidence type="ECO:0000313" key="4">
    <source>
        <dbReference type="EMBL" id="TKB46428.1"/>
    </source>
</evidence>
<dbReference type="NCBIfam" id="TIGR00732">
    <property type="entry name" value="dprA"/>
    <property type="match status" value="1"/>
</dbReference>
<dbReference type="RefSeq" id="WP_136735001.1">
    <property type="nucleotide sequence ID" value="NZ_SWDB01000009.1"/>
</dbReference>
<keyword evidence="5" id="KW-1185">Reference proteome</keyword>
<dbReference type="InterPro" id="IPR041614">
    <property type="entry name" value="DprA_WH"/>
</dbReference>
<evidence type="ECO:0000259" key="3">
    <source>
        <dbReference type="Pfam" id="PF17782"/>
    </source>
</evidence>
<dbReference type="InterPro" id="IPR003488">
    <property type="entry name" value="DprA"/>
</dbReference>
<proteinExistence type="inferred from homology"/>
<sequence length="364" mass="39520">MTQDILYWLAFTRLRGISHRQKLQLLRCASPESLLHMDAQALKSLGLTSLQVSSLISASLADAEQYYHQCQALDIHCIPISHRHYPPLLREIADPPLLLFVRGDCSLLSSMQLAIVGPRMASYAALDVANDFAANLSDKGLTITSGLAVGIDSAAHRGTLQVKGKTIAVVATGLDQTYPRRNDQLSNEILSNGGVIVSEYFLQTPPRAANFPKRNRIITGLSLGTLVVEAALKSGSLISARLAMEQNREVFAIPGSINNVNSKGCHQLIKQGAHLVDSVDDITANLPTLTTNLQVPEKSKKIKKNEPQSLFLDPLLASVDYEVTSADVVASRCKLPVEEVLTRLTILELRGLVTAVPGGYLKQK</sequence>
<dbReference type="AlphaFoldDB" id="A0A4U1B780"/>
<comment type="similarity">
    <text evidence="1">Belongs to the DprA/Smf family.</text>
</comment>
<feature type="domain" description="DprA winged helix" evidence="3">
    <location>
        <begin position="313"/>
        <end position="359"/>
    </location>
</feature>
<name>A0A4U1B780_9GAMM</name>
<dbReference type="Gene3D" id="1.10.10.10">
    <property type="entry name" value="Winged helix-like DNA-binding domain superfamily/Winged helix DNA-binding domain"/>
    <property type="match status" value="1"/>
</dbReference>
<dbReference type="PANTHER" id="PTHR43022:SF1">
    <property type="entry name" value="PROTEIN SMF"/>
    <property type="match status" value="1"/>
</dbReference>
<dbReference type="Proteomes" id="UP000307999">
    <property type="component" value="Unassembled WGS sequence"/>
</dbReference>